<protein>
    <submittedName>
        <fullName evidence="2">Uncharacterized protein</fullName>
    </submittedName>
</protein>
<proteinExistence type="predicted"/>
<dbReference type="Proteomes" id="UP000775547">
    <property type="component" value="Unassembled WGS sequence"/>
</dbReference>
<evidence type="ECO:0000313" key="2">
    <source>
        <dbReference type="EMBL" id="KAG5643630.1"/>
    </source>
</evidence>
<keyword evidence="3" id="KW-1185">Reference proteome</keyword>
<evidence type="ECO:0000313" key="3">
    <source>
        <dbReference type="Proteomes" id="UP000775547"/>
    </source>
</evidence>
<feature type="compositionally biased region" description="Low complexity" evidence="1">
    <location>
        <begin position="106"/>
        <end position="115"/>
    </location>
</feature>
<organism evidence="2 3">
    <name type="scientific">Asterophora parasitica</name>
    <dbReference type="NCBI Taxonomy" id="117018"/>
    <lineage>
        <taxon>Eukaryota</taxon>
        <taxon>Fungi</taxon>
        <taxon>Dikarya</taxon>
        <taxon>Basidiomycota</taxon>
        <taxon>Agaricomycotina</taxon>
        <taxon>Agaricomycetes</taxon>
        <taxon>Agaricomycetidae</taxon>
        <taxon>Agaricales</taxon>
        <taxon>Tricholomatineae</taxon>
        <taxon>Lyophyllaceae</taxon>
        <taxon>Asterophora</taxon>
    </lineage>
</organism>
<dbReference type="OrthoDB" id="10255576at2759"/>
<gene>
    <name evidence="2" type="ORF">DXG03_000555</name>
</gene>
<accession>A0A9P7GAD0</accession>
<feature type="region of interest" description="Disordered" evidence="1">
    <location>
        <begin position="61"/>
        <end position="139"/>
    </location>
</feature>
<reference evidence="2" key="1">
    <citation type="submission" date="2020-07" db="EMBL/GenBank/DDBJ databases">
        <authorList>
            <person name="Nieuwenhuis M."/>
            <person name="Van De Peppel L.J.J."/>
        </authorList>
    </citation>
    <scope>NUCLEOTIDE SEQUENCE</scope>
    <source>
        <strain evidence="2">AP01</strain>
        <tissue evidence="2">Mycelium</tissue>
    </source>
</reference>
<name>A0A9P7GAD0_9AGAR</name>
<evidence type="ECO:0000256" key="1">
    <source>
        <dbReference type="SAM" id="MobiDB-lite"/>
    </source>
</evidence>
<dbReference type="EMBL" id="JABCKV010000102">
    <property type="protein sequence ID" value="KAG5643630.1"/>
    <property type="molecule type" value="Genomic_DNA"/>
</dbReference>
<comment type="caution">
    <text evidence="2">The sequence shown here is derived from an EMBL/GenBank/DDBJ whole genome shotgun (WGS) entry which is preliminary data.</text>
</comment>
<reference evidence="2" key="2">
    <citation type="submission" date="2021-10" db="EMBL/GenBank/DDBJ databases">
        <title>Phylogenomics reveals ancestral predisposition of the termite-cultivated fungus Termitomyces towards a domesticated lifestyle.</title>
        <authorList>
            <person name="Auxier B."/>
            <person name="Grum-Grzhimaylo A."/>
            <person name="Cardenas M.E."/>
            <person name="Lodge J.D."/>
            <person name="Laessoe T."/>
            <person name="Pedersen O."/>
            <person name="Smith M.E."/>
            <person name="Kuyper T.W."/>
            <person name="Franco-Molano E.A."/>
            <person name="Baroni T.J."/>
            <person name="Aanen D.K."/>
        </authorList>
    </citation>
    <scope>NUCLEOTIDE SEQUENCE</scope>
    <source>
        <strain evidence="2">AP01</strain>
        <tissue evidence="2">Mycelium</tissue>
    </source>
</reference>
<dbReference type="AlphaFoldDB" id="A0A9P7GAD0"/>
<sequence length="139" mass="15668">MNSFLADPRRTKRTVQYRDPEDVWKYIGGGKRLATDLARQQRVLANVALIEARDREERLQMLRLEATPANSTSNHRSEPLTALDENQSPPESKEPQRQKTQATAGTSPTSDSSSPLPKMPGSDTNEPESWTPRARRRGQ</sequence>